<evidence type="ECO:0008006" key="3">
    <source>
        <dbReference type="Google" id="ProtNLM"/>
    </source>
</evidence>
<dbReference type="Gene3D" id="1.10.3350.10">
    <property type="entry name" value="HP0242-like domain"/>
    <property type="match status" value="1"/>
</dbReference>
<dbReference type="Pfam" id="PF09442">
    <property type="entry name" value="DUF2018"/>
    <property type="match status" value="1"/>
</dbReference>
<gene>
    <name evidence="2" type="ORF">MNB_SM-3-630</name>
    <name evidence="1" type="ORF">MNB_SM-7-970</name>
</gene>
<evidence type="ECO:0000313" key="1">
    <source>
        <dbReference type="EMBL" id="SFV53783.1"/>
    </source>
</evidence>
<dbReference type="EMBL" id="FPHP01000043">
    <property type="protein sequence ID" value="SFV75546.1"/>
    <property type="molecule type" value="Genomic_DNA"/>
</dbReference>
<dbReference type="EMBL" id="FPHB01000022">
    <property type="protein sequence ID" value="SFV53783.1"/>
    <property type="molecule type" value="Genomic_DNA"/>
</dbReference>
<protein>
    <recommendedName>
        <fullName evidence="3">DUF2018 domain-containing protein</fullName>
    </recommendedName>
</protein>
<dbReference type="InterPro" id="IPR023126">
    <property type="entry name" value="HP0242-like_sf"/>
</dbReference>
<reference evidence="1" key="1">
    <citation type="submission" date="2016-10" db="EMBL/GenBank/DDBJ databases">
        <authorList>
            <person name="de Groot N.N."/>
        </authorList>
    </citation>
    <scope>NUCLEOTIDE SEQUENCE</scope>
</reference>
<accession>A0A1W1BJU9</accession>
<name>A0A1W1BJU9_9ZZZZ</name>
<organism evidence="1">
    <name type="scientific">hydrothermal vent metagenome</name>
    <dbReference type="NCBI Taxonomy" id="652676"/>
    <lineage>
        <taxon>unclassified sequences</taxon>
        <taxon>metagenomes</taxon>
        <taxon>ecological metagenomes</taxon>
    </lineage>
</organism>
<dbReference type="SUPFAM" id="SSF158752">
    <property type="entry name" value="HP0242-like"/>
    <property type="match status" value="1"/>
</dbReference>
<sequence>MSKYDALFEDEDDIFAGTPKKRYWDIVNQLSDDLIKDEFDGIVQRLAVMESMLSKTHDYEMLDKIIQSYALENMEEIEELKKSVYLELAGQLIYRVSE</sequence>
<evidence type="ECO:0000313" key="2">
    <source>
        <dbReference type="EMBL" id="SFV75546.1"/>
    </source>
</evidence>
<dbReference type="AlphaFoldDB" id="A0A1W1BJU9"/>
<proteinExistence type="predicted"/>
<dbReference type="InterPro" id="IPR018563">
    <property type="entry name" value="DUF2018"/>
</dbReference>